<organism evidence="3 4">
    <name type="scientific">Paraperlucidibaca baekdonensis</name>
    <dbReference type="NCBI Taxonomy" id="748120"/>
    <lineage>
        <taxon>Bacteria</taxon>
        <taxon>Pseudomonadati</taxon>
        <taxon>Pseudomonadota</taxon>
        <taxon>Gammaproteobacteria</taxon>
        <taxon>Moraxellales</taxon>
        <taxon>Moraxellaceae</taxon>
        <taxon>Paraperlucidibaca</taxon>
    </lineage>
</organism>
<dbReference type="PANTHER" id="PTHR44051:SF9">
    <property type="entry name" value="GLUTATHIONE S-TRANSFERASE 1"/>
    <property type="match status" value="1"/>
</dbReference>
<dbReference type="PANTHER" id="PTHR44051">
    <property type="entry name" value="GLUTATHIONE S-TRANSFERASE-RELATED"/>
    <property type="match status" value="1"/>
</dbReference>
<dbReference type="OrthoDB" id="5242791at2"/>
<dbReference type="SUPFAM" id="SSF47616">
    <property type="entry name" value="GST C-terminal domain-like"/>
    <property type="match status" value="1"/>
</dbReference>
<dbReference type="Pfam" id="PF13417">
    <property type="entry name" value="GST_N_3"/>
    <property type="match status" value="1"/>
</dbReference>
<dbReference type="InterPro" id="IPR010987">
    <property type="entry name" value="Glutathione-S-Trfase_C-like"/>
</dbReference>
<sequence>MSLTVYGVPLSPFVRKVRVCLAEKVLDYELKIVLPFDQPDWFVELNPLRRIPAIKDGDLVLADSSVICQYLEEAYATQTPLMGDGPAQRAQVRWLEKYADYELAPVATFVVFRQRVLMPSMKRAVDEAAVQAAMTEKLPPFFDYLEGVLGAQTFFVGDALSMADIAIACQFGNMVHGGEGIDAQRWPQLAAWYERISARPSFQSMLPGEQKILASLRG</sequence>
<dbReference type="SUPFAM" id="SSF52833">
    <property type="entry name" value="Thioredoxin-like"/>
    <property type="match status" value="1"/>
</dbReference>
<protein>
    <submittedName>
        <fullName evidence="3">Glutathione S-transferase</fullName>
    </submittedName>
</protein>
<dbReference type="InterPro" id="IPR036282">
    <property type="entry name" value="Glutathione-S-Trfase_C_sf"/>
</dbReference>
<proteinExistence type="predicted"/>
<name>A0A3E0H6L4_9GAMM</name>
<comment type="caution">
    <text evidence="3">The sequence shown here is derived from an EMBL/GenBank/DDBJ whole genome shotgun (WGS) entry which is preliminary data.</text>
</comment>
<dbReference type="GO" id="GO:0016740">
    <property type="term" value="F:transferase activity"/>
    <property type="evidence" value="ECO:0007669"/>
    <property type="project" value="UniProtKB-KW"/>
</dbReference>
<evidence type="ECO:0000313" key="4">
    <source>
        <dbReference type="Proteomes" id="UP000256774"/>
    </source>
</evidence>
<dbReference type="Gene3D" id="3.40.30.10">
    <property type="entry name" value="Glutaredoxin"/>
    <property type="match status" value="1"/>
</dbReference>
<dbReference type="SFLD" id="SFLDS00019">
    <property type="entry name" value="Glutathione_Transferase_(cytos"/>
    <property type="match status" value="1"/>
</dbReference>
<dbReference type="InterPro" id="IPR004046">
    <property type="entry name" value="GST_C"/>
</dbReference>
<dbReference type="EMBL" id="QUNR01000002">
    <property type="protein sequence ID" value="REH38937.1"/>
    <property type="molecule type" value="Genomic_DNA"/>
</dbReference>
<keyword evidence="4" id="KW-1185">Reference proteome</keyword>
<dbReference type="Pfam" id="PF14497">
    <property type="entry name" value="GST_C_3"/>
    <property type="match status" value="1"/>
</dbReference>
<keyword evidence="3" id="KW-0808">Transferase</keyword>
<reference evidence="3 4" key="1">
    <citation type="submission" date="2018-08" db="EMBL/GenBank/DDBJ databases">
        <title>Genomic Encyclopedia of Type Strains, Phase IV (KMG-IV): sequencing the most valuable type-strain genomes for metagenomic binning, comparative biology and taxonomic classification.</title>
        <authorList>
            <person name="Goeker M."/>
        </authorList>
    </citation>
    <scope>NUCLEOTIDE SEQUENCE [LARGE SCALE GENOMIC DNA]</scope>
    <source>
        <strain evidence="3 4">DSM 26022</strain>
    </source>
</reference>
<dbReference type="Gene3D" id="1.20.1050.10">
    <property type="match status" value="1"/>
</dbReference>
<dbReference type="InterPro" id="IPR036249">
    <property type="entry name" value="Thioredoxin-like_sf"/>
</dbReference>
<feature type="domain" description="GST N-terminal" evidence="1">
    <location>
        <begin position="1"/>
        <end position="79"/>
    </location>
</feature>
<dbReference type="PROSITE" id="PS50404">
    <property type="entry name" value="GST_NTER"/>
    <property type="match status" value="1"/>
</dbReference>
<dbReference type="CDD" id="cd00570">
    <property type="entry name" value="GST_N_family"/>
    <property type="match status" value="1"/>
</dbReference>
<dbReference type="CDD" id="cd00299">
    <property type="entry name" value="GST_C_family"/>
    <property type="match status" value="1"/>
</dbReference>
<dbReference type="InterPro" id="IPR004045">
    <property type="entry name" value="Glutathione_S-Trfase_N"/>
</dbReference>
<dbReference type="Proteomes" id="UP000256774">
    <property type="component" value="Unassembled WGS sequence"/>
</dbReference>
<evidence type="ECO:0000259" key="1">
    <source>
        <dbReference type="PROSITE" id="PS50404"/>
    </source>
</evidence>
<dbReference type="SFLD" id="SFLDG00358">
    <property type="entry name" value="Main_(cytGST)"/>
    <property type="match status" value="1"/>
</dbReference>
<dbReference type="InterPro" id="IPR040079">
    <property type="entry name" value="Glutathione_S-Trfase"/>
</dbReference>
<accession>A0A3E0H6L4</accession>
<dbReference type="PROSITE" id="PS50405">
    <property type="entry name" value="GST_CTER"/>
    <property type="match status" value="1"/>
</dbReference>
<dbReference type="RefSeq" id="WP_116208161.1">
    <property type="nucleotide sequence ID" value="NZ_QUNR01000002.1"/>
</dbReference>
<evidence type="ECO:0000259" key="2">
    <source>
        <dbReference type="PROSITE" id="PS50405"/>
    </source>
</evidence>
<feature type="domain" description="GST C-terminal" evidence="2">
    <location>
        <begin position="85"/>
        <end position="215"/>
    </location>
</feature>
<evidence type="ECO:0000313" key="3">
    <source>
        <dbReference type="EMBL" id="REH38937.1"/>
    </source>
</evidence>
<dbReference type="AlphaFoldDB" id="A0A3E0H6L4"/>
<gene>
    <name evidence="3" type="ORF">DFR26_1106</name>
</gene>